<dbReference type="Proteomes" id="UP001305414">
    <property type="component" value="Unassembled WGS sequence"/>
</dbReference>
<evidence type="ECO:0008006" key="4">
    <source>
        <dbReference type="Google" id="ProtNLM"/>
    </source>
</evidence>
<evidence type="ECO:0000313" key="3">
    <source>
        <dbReference type="Proteomes" id="UP001305414"/>
    </source>
</evidence>
<keyword evidence="3" id="KW-1185">Reference proteome</keyword>
<dbReference type="EMBL" id="JAWHQM010000070">
    <property type="protein sequence ID" value="KAK5636429.1"/>
    <property type="molecule type" value="Genomic_DNA"/>
</dbReference>
<feature type="signal peptide" evidence="1">
    <location>
        <begin position="1"/>
        <end position="19"/>
    </location>
</feature>
<feature type="chain" id="PRO_5042830253" description="Small secreted protein" evidence="1">
    <location>
        <begin position="20"/>
        <end position="179"/>
    </location>
</feature>
<reference evidence="2 3" key="1">
    <citation type="submission" date="2023-10" db="EMBL/GenBank/DDBJ databases">
        <title>Draft genome sequence of Xylaria bambusicola isolate GMP-LS, the root and basal stem rot pathogen of sugarcane in Indonesia.</title>
        <authorList>
            <person name="Selvaraj P."/>
            <person name="Muralishankar V."/>
            <person name="Muruganantham S."/>
            <person name="Sp S."/>
            <person name="Haryani S."/>
            <person name="Lau K.J.X."/>
            <person name="Naqvi N.I."/>
        </authorList>
    </citation>
    <scope>NUCLEOTIDE SEQUENCE [LARGE SCALE GENOMIC DNA]</scope>
    <source>
        <strain evidence="2">GMP-LS</strain>
    </source>
</reference>
<gene>
    <name evidence="2" type="ORF">RRF57_012141</name>
</gene>
<comment type="caution">
    <text evidence="2">The sequence shown here is derived from an EMBL/GenBank/DDBJ whole genome shotgun (WGS) entry which is preliminary data.</text>
</comment>
<keyword evidence="1" id="KW-0732">Signal</keyword>
<evidence type="ECO:0000313" key="2">
    <source>
        <dbReference type="EMBL" id="KAK5636429.1"/>
    </source>
</evidence>
<accession>A0AAN7UXL8</accession>
<dbReference type="AlphaFoldDB" id="A0AAN7UXL8"/>
<organism evidence="2 3">
    <name type="scientific">Xylaria bambusicola</name>
    <dbReference type="NCBI Taxonomy" id="326684"/>
    <lineage>
        <taxon>Eukaryota</taxon>
        <taxon>Fungi</taxon>
        <taxon>Dikarya</taxon>
        <taxon>Ascomycota</taxon>
        <taxon>Pezizomycotina</taxon>
        <taxon>Sordariomycetes</taxon>
        <taxon>Xylariomycetidae</taxon>
        <taxon>Xylariales</taxon>
        <taxon>Xylariaceae</taxon>
        <taxon>Xylaria</taxon>
    </lineage>
</organism>
<sequence>MAIFASLFALPWLSREVASLYLNVTAISARNGSSVLECWQMTQPFDTSTEPGISGTAQVTLSNASSLAYSVLPPNFDGGVHHAPANQWVAFIAGLAYITLPDDDTAGAYISGGQFGLIFAADTEYISVKGHRTQYPGLTETVALRIPTADGKVPEHQVLHPGPCGASEIAGVRQFGMPG</sequence>
<name>A0AAN7UXL8_9PEZI</name>
<protein>
    <recommendedName>
        <fullName evidence="4">Small secreted protein</fullName>
    </recommendedName>
</protein>
<proteinExistence type="predicted"/>
<evidence type="ECO:0000256" key="1">
    <source>
        <dbReference type="SAM" id="SignalP"/>
    </source>
</evidence>